<dbReference type="Proteomes" id="UP000235786">
    <property type="component" value="Unassembled WGS sequence"/>
</dbReference>
<reference evidence="2 3" key="1">
    <citation type="submission" date="2016-04" db="EMBL/GenBank/DDBJ databases">
        <title>A degradative enzymes factory behind the ericoid mycorrhizal symbiosis.</title>
        <authorList>
            <consortium name="DOE Joint Genome Institute"/>
            <person name="Martino E."/>
            <person name="Morin E."/>
            <person name="Grelet G."/>
            <person name="Kuo A."/>
            <person name="Kohler A."/>
            <person name="Daghino S."/>
            <person name="Barry K."/>
            <person name="Choi C."/>
            <person name="Cichocki N."/>
            <person name="Clum A."/>
            <person name="Copeland A."/>
            <person name="Hainaut M."/>
            <person name="Haridas S."/>
            <person name="Labutti K."/>
            <person name="Lindquist E."/>
            <person name="Lipzen A."/>
            <person name="Khouja H.-R."/>
            <person name="Murat C."/>
            <person name="Ohm R."/>
            <person name="Olson A."/>
            <person name="Spatafora J."/>
            <person name="Veneault-Fourrey C."/>
            <person name="Henrissat B."/>
            <person name="Grigoriev I."/>
            <person name="Martin F."/>
            <person name="Perotto S."/>
        </authorList>
    </citation>
    <scope>NUCLEOTIDE SEQUENCE [LARGE SCALE GENOMIC DNA]</scope>
    <source>
        <strain evidence="2 3">F</strain>
    </source>
</reference>
<name>A0A2J6R934_HYAVF</name>
<gene>
    <name evidence="2" type="ORF">L207DRAFT_131170</name>
</gene>
<feature type="region of interest" description="Disordered" evidence="1">
    <location>
        <begin position="100"/>
        <end position="119"/>
    </location>
</feature>
<evidence type="ECO:0000313" key="2">
    <source>
        <dbReference type="EMBL" id="PMD35039.1"/>
    </source>
</evidence>
<dbReference type="AlphaFoldDB" id="A0A2J6R934"/>
<dbReference type="EMBL" id="KZ613953">
    <property type="protein sequence ID" value="PMD35039.1"/>
    <property type="molecule type" value="Genomic_DNA"/>
</dbReference>
<keyword evidence="3" id="KW-1185">Reference proteome</keyword>
<protein>
    <submittedName>
        <fullName evidence="2">Uncharacterized protein</fullName>
    </submittedName>
</protein>
<accession>A0A2J6R934</accession>
<evidence type="ECO:0000256" key="1">
    <source>
        <dbReference type="SAM" id="MobiDB-lite"/>
    </source>
</evidence>
<sequence length="137" mass="15737">MLGNSHGMLLTDSIVCEYRTLDNEARDSSIYPTMRMSRESSLLTNNSKVQQNNASTQSRALTTYASTFAVNDSQTKRSRYQIRQARSNLTRLRQYHMKVTPNPPREWRQKHSAVSPSTHLHSCSINLMRAAENGRYK</sequence>
<evidence type="ECO:0000313" key="3">
    <source>
        <dbReference type="Proteomes" id="UP000235786"/>
    </source>
</evidence>
<organism evidence="2 3">
    <name type="scientific">Hyaloscypha variabilis (strain UAMH 11265 / GT02V1 / F)</name>
    <name type="common">Meliniomyces variabilis</name>
    <dbReference type="NCBI Taxonomy" id="1149755"/>
    <lineage>
        <taxon>Eukaryota</taxon>
        <taxon>Fungi</taxon>
        <taxon>Dikarya</taxon>
        <taxon>Ascomycota</taxon>
        <taxon>Pezizomycotina</taxon>
        <taxon>Leotiomycetes</taxon>
        <taxon>Helotiales</taxon>
        <taxon>Hyaloscyphaceae</taxon>
        <taxon>Hyaloscypha</taxon>
        <taxon>Hyaloscypha variabilis</taxon>
    </lineage>
</organism>
<proteinExistence type="predicted"/>